<comment type="caution">
    <text evidence="1">The sequence shown here is derived from an EMBL/GenBank/DDBJ whole genome shotgun (WGS) entry which is preliminary data.</text>
</comment>
<keyword evidence="2" id="KW-1185">Reference proteome</keyword>
<protein>
    <recommendedName>
        <fullName evidence="3">Prolamin-like domain-containing protein</fullName>
    </recommendedName>
</protein>
<dbReference type="EMBL" id="JAAMPC010000009">
    <property type="protein sequence ID" value="KAG2293503.1"/>
    <property type="molecule type" value="Genomic_DNA"/>
</dbReference>
<evidence type="ECO:0000313" key="1">
    <source>
        <dbReference type="EMBL" id="KAG2293503.1"/>
    </source>
</evidence>
<proteinExistence type="predicted"/>
<evidence type="ECO:0000313" key="2">
    <source>
        <dbReference type="Proteomes" id="UP000886595"/>
    </source>
</evidence>
<organism evidence="1 2">
    <name type="scientific">Brassica carinata</name>
    <name type="common">Ethiopian mustard</name>
    <name type="synonym">Abyssinian cabbage</name>
    <dbReference type="NCBI Taxonomy" id="52824"/>
    <lineage>
        <taxon>Eukaryota</taxon>
        <taxon>Viridiplantae</taxon>
        <taxon>Streptophyta</taxon>
        <taxon>Embryophyta</taxon>
        <taxon>Tracheophyta</taxon>
        <taxon>Spermatophyta</taxon>
        <taxon>Magnoliopsida</taxon>
        <taxon>eudicotyledons</taxon>
        <taxon>Gunneridae</taxon>
        <taxon>Pentapetalae</taxon>
        <taxon>rosids</taxon>
        <taxon>malvids</taxon>
        <taxon>Brassicales</taxon>
        <taxon>Brassicaceae</taxon>
        <taxon>Brassiceae</taxon>
        <taxon>Brassica</taxon>
    </lineage>
</organism>
<dbReference type="Proteomes" id="UP000886595">
    <property type="component" value="Unassembled WGS sequence"/>
</dbReference>
<evidence type="ECO:0008006" key="3">
    <source>
        <dbReference type="Google" id="ProtNLM"/>
    </source>
</evidence>
<name>A0A8X7RSY4_BRACI</name>
<gene>
    <name evidence="1" type="ORF">Bca52824_040172</name>
</gene>
<accession>A0A8X7RSY4</accession>
<sequence length="56" mass="5896">MVELGVSAGIDKNCCGAIGLIVKECWSVIEHCGFQAEKPVLSPRAPSPETLVLSLV</sequence>
<dbReference type="AlphaFoldDB" id="A0A8X7RSY4"/>
<reference evidence="1 2" key="1">
    <citation type="submission" date="2020-02" db="EMBL/GenBank/DDBJ databases">
        <authorList>
            <person name="Ma Q."/>
            <person name="Huang Y."/>
            <person name="Song X."/>
            <person name="Pei D."/>
        </authorList>
    </citation>
    <scope>NUCLEOTIDE SEQUENCE [LARGE SCALE GENOMIC DNA]</scope>
    <source>
        <strain evidence="1">Sxm20200214</strain>
        <tissue evidence="1">Leaf</tissue>
    </source>
</reference>